<name>A0A7J8LIM4_9ROSI</name>
<evidence type="ECO:0000313" key="2">
    <source>
        <dbReference type="EMBL" id="MBA0552298.1"/>
    </source>
</evidence>
<evidence type="ECO:0000313" key="3">
    <source>
        <dbReference type="Proteomes" id="UP000593572"/>
    </source>
</evidence>
<feature type="region of interest" description="Disordered" evidence="1">
    <location>
        <begin position="31"/>
        <end position="59"/>
    </location>
</feature>
<dbReference type="Proteomes" id="UP000593572">
    <property type="component" value="Unassembled WGS sequence"/>
</dbReference>
<dbReference type="AlphaFoldDB" id="A0A7J8LIM4"/>
<evidence type="ECO:0000256" key="1">
    <source>
        <dbReference type="SAM" id="MobiDB-lite"/>
    </source>
</evidence>
<accession>A0A7J8LIM4</accession>
<keyword evidence="3" id="KW-1185">Reference proteome</keyword>
<sequence length="99" mass="11447">MWAKQELHRLGITDLTISMAEAENFYDVRERKFDNSESSKPKSRPKCNGKGPRASQGIPWDKKGPMRCYLCQGLYRMTDCLKKATFDAIEVHEKAKYDT</sequence>
<protein>
    <submittedName>
        <fullName evidence="2">Uncharacterized protein</fullName>
    </submittedName>
</protein>
<gene>
    <name evidence="2" type="ORF">Golob_023124</name>
</gene>
<comment type="caution">
    <text evidence="2">The sequence shown here is derived from an EMBL/GenBank/DDBJ whole genome shotgun (WGS) entry which is preliminary data.</text>
</comment>
<feature type="compositionally biased region" description="Basic and acidic residues" evidence="1">
    <location>
        <begin position="31"/>
        <end position="40"/>
    </location>
</feature>
<reference evidence="2 3" key="1">
    <citation type="journal article" date="2019" name="Genome Biol. Evol.">
        <title>Insights into the evolution of the New World diploid cottons (Gossypium, subgenus Houzingenia) based on genome sequencing.</title>
        <authorList>
            <person name="Grover C.E."/>
            <person name="Arick M.A. 2nd"/>
            <person name="Thrash A."/>
            <person name="Conover J.L."/>
            <person name="Sanders W.S."/>
            <person name="Peterson D.G."/>
            <person name="Frelichowski J.E."/>
            <person name="Scheffler J.A."/>
            <person name="Scheffler B.E."/>
            <person name="Wendel J.F."/>
        </authorList>
    </citation>
    <scope>NUCLEOTIDE SEQUENCE [LARGE SCALE GENOMIC DNA]</scope>
    <source>
        <strain evidence="2">157</strain>
        <tissue evidence="2">Leaf</tissue>
    </source>
</reference>
<feature type="non-terminal residue" evidence="2">
    <location>
        <position position="99"/>
    </location>
</feature>
<proteinExistence type="predicted"/>
<organism evidence="2 3">
    <name type="scientific">Gossypium lobatum</name>
    <dbReference type="NCBI Taxonomy" id="34289"/>
    <lineage>
        <taxon>Eukaryota</taxon>
        <taxon>Viridiplantae</taxon>
        <taxon>Streptophyta</taxon>
        <taxon>Embryophyta</taxon>
        <taxon>Tracheophyta</taxon>
        <taxon>Spermatophyta</taxon>
        <taxon>Magnoliopsida</taxon>
        <taxon>eudicotyledons</taxon>
        <taxon>Gunneridae</taxon>
        <taxon>Pentapetalae</taxon>
        <taxon>rosids</taxon>
        <taxon>malvids</taxon>
        <taxon>Malvales</taxon>
        <taxon>Malvaceae</taxon>
        <taxon>Malvoideae</taxon>
        <taxon>Gossypium</taxon>
    </lineage>
</organism>
<dbReference type="EMBL" id="JABEZX010000003">
    <property type="protein sequence ID" value="MBA0552298.1"/>
    <property type="molecule type" value="Genomic_DNA"/>
</dbReference>